<evidence type="ECO:0000256" key="1">
    <source>
        <dbReference type="ARBA" id="ARBA00004240"/>
    </source>
</evidence>
<keyword evidence="3" id="KW-0256">Endoplasmic reticulum</keyword>
<comment type="subcellular location">
    <subcellularLocation>
        <location evidence="1">Endoplasmic reticulum</location>
    </subcellularLocation>
</comment>
<keyword evidence="9" id="KW-1185">Reference proteome</keyword>
<evidence type="ECO:0000256" key="3">
    <source>
        <dbReference type="ARBA" id="ARBA00022824"/>
    </source>
</evidence>
<keyword evidence="4" id="KW-0653">Protein transport</keyword>
<evidence type="ECO:0000313" key="9">
    <source>
        <dbReference type="Proteomes" id="UP001164746"/>
    </source>
</evidence>
<protein>
    <submittedName>
        <fullName evidence="8">NBAS-like protein</fullName>
    </submittedName>
</protein>
<evidence type="ECO:0000256" key="4">
    <source>
        <dbReference type="ARBA" id="ARBA00022927"/>
    </source>
</evidence>
<dbReference type="Pfam" id="PF15492">
    <property type="entry name" value="Nbas_N"/>
    <property type="match status" value="1"/>
</dbReference>
<dbReference type="PANTHER" id="PTHR15922:SF2">
    <property type="entry name" value="NBAS SUBUNIT OF NRZ TETHERING COMPLEX"/>
    <property type="match status" value="1"/>
</dbReference>
<dbReference type="Pfam" id="PF22913">
    <property type="entry name" value="NBAS_11th"/>
    <property type="match status" value="1"/>
</dbReference>
<dbReference type="InterPro" id="IPR029145">
    <property type="entry name" value="NBAS_N"/>
</dbReference>
<evidence type="ECO:0000313" key="8">
    <source>
        <dbReference type="EMBL" id="WAR01028.1"/>
    </source>
</evidence>
<keyword evidence="2" id="KW-0813">Transport</keyword>
<feature type="domain" description="NBAS subunit of NRZ tethering complex C-terminal" evidence="7">
    <location>
        <begin position="1759"/>
        <end position="1829"/>
    </location>
</feature>
<dbReference type="Gene3D" id="2.130.10.10">
    <property type="entry name" value="YVTN repeat-like/Quinoprotein amine dehydrogenase"/>
    <property type="match status" value="1"/>
</dbReference>
<dbReference type="InterPro" id="IPR054751">
    <property type="entry name" value="NBAS_C"/>
</dbReference>
<evidence type="ECO:0000256" key="2">
    <source>
        <dbReference type="ARBA" id="ARBA00022448"/>
    </source>
</evidence>
<dbReference type="InterPro" id="IPR001680">
    <property type="entry name" value="WD40_rpt"/>
</dbReference>
<sequence length="2053" mass="232768">MATSDVENNDSPNILYDLTVHAEWKHEHETFSWKFMQSTSQPRQVNELDGSMVAVMQDQYIEIRSQHDDYGSVTGRVSIQRDSHPQWRNLSWSTDGTMLACAYSSGTIHVFDIVGTLLFTIAENKEPTQSFVPTVELSQAVAALIFTENTKDIEWVSELRVVRYSGRLSCYKAHRDKGCRLVHEFSFSKQYPLGISYDEKASLLYVGGGGDGEEGVTTATREGLTAWRILSDSPHYKLITDYADDLNKAQGKKRFKMPLLRRLRGVTQDGVLKASISPMGDHLCTLHFSGKLGVWALPGLHLIKAWAPQEQPYWDELSPELTDNPQVRKQIKDLVNTKNLLDLSWWSNEALILARGTGAVTVSSVKTLANLLGKQPEWFEPAPRLTEVHNGGFLGLEVECRFPRKRLLSVTDDEDEDSEEEDAGLVSRSWGLAKNALHYLTDMDTFKPPKKKPKLVNRTYRLVCLKSTTPEELFARKLENEEYGEAKQLAQAYGLDVDLVYQRQWKKSAVERAAIQDYLSKISKRSWVLHECMERMSDRIDAMKELLEFGLRGTDLPALIMIGKGEDQGRFILCDEEDDMYEDLEPDQFDPEYEAKREQLRQNRISMLLEQYILGGVNAAERYDAKFFEKFRSQNMVQTAITYAQNSDWKALEILLTYHGEELLPHRLSILNNFPETTNPEEFKILLPEIRDGSVVEWGTERWEVLDWVEREPCHTALALPTPDPGHFLYEEQPQWNKYRGDVSAPKIKDWYETRAIEIERLCRQADCSLKLIQLAMERGVQGLECVHSDLVTMEMLVYCCHIEETFTFQQLRDMDHYHKLELIMSKSSDEMYSKNLRKWLVPFLRQTEKQKSGSYISLLRQYITNMAKHDLVKPLQIFESSKTHLPSPVIPKQSDLMSIAIEAIYCCERADQLKQAEDILMCLPKPGYGADTKDIQKLHTEVDKVENHLFAAKILAKYGVKKPVHYMRDSESNGDEGEQLMIKLTRLVGRREGEVTFNQWAQLHADMMELQDKVYRCVSQALGHEVFVESLLCSSRASYIKLADTLVERSQGDSNHPTPLLYTMHTRVPYQRAVHLVLQAAEEYFNSSANLSDMCINLARSCLSLIQDRPAGVQEELDLISSLSILDDFGVSILPLQVRLCKERLELVKRALDASPTNYKHKQKVLRLGHLLRVGGEEQDERDGQVLHLLAMHALKNDDVACAYELCKELISLCHGPAWDVCVDLAEHAAFTNVHARLDLLSFAVTYCSPDMIEPVLQARAVIETQVLCEGISSRVEETSEDSGARVSPFSARAALQHTHKILTSTGETTRAVLSTVTDARWWQGTVNKLTRQVNRQASNDLTNRNLATESFSIDSTLSLAYLLAMRPPMEAEPCFSAHPVTDISLQLALYYYCLQLYTALRPSDLPHLSPLYVNDPVKVMRHVTSVVCGQRDVSWPESVVALVTKVRQYRERLEDYRQAQILSRLSRGIDTGRFASDPEYKEETILGLAMLDIEELQTRVTKLGLVEALSGRPADFCNHMTTRVYPDLEGTDHALLTYYYTTMQKCDSPLQGGLTADGHVKLLKKLKSVAAGLDYKRLLESGGSVMEVLSPCLTNTNITTFAKLAKHIPDGKGGTLDASVVYCAWAVKYFWEGDGKKQPENSAGWVHRYEACGEFLQKLQPEQLPHFLQAVLYTTRATTSLDAECRHEICKRSLKIARQQMSKKKLAEDMKSSWESTCTVVNGYLQHLSTLSDMVVMTMASSEVTRVQEYFQIYNLSKGDRQTEPLSCLESLRNVVQNIQEHIEDGGSLLTSERLLSQLRPFCSDSSVEVQPRLDVLHILEKSFKLSDEDMVLLHLYRTQAVITDTWHDCKISHDEIATAKSSCDPEKPWFALLKEMVKSGCRENTSLVLETLKSECTTLSRQEAESLFEELEAQGHCAEAVKLALMSGYSALHSPALLTLANMPQISEDTELITLILRHRLVPQLVSSAHYPIIVQYLLANQEPEPGSHEYLSVQGLAVQLKEDGYEAEAGSLMYQVKTTPPVLQTFGGALGAMSKWFNFVGILDILRKK</sequence>
<dbReference type="EMBL" id="CP111014">
    <property type="protein sequence ID" value="WAR01028.1"/>
    <property type="molecule type" value="Genomic_DNA"/>
</dbReference>
<name>A0ABY7DWJ1_MYAAR</name>
<dbReference type="Proteomes" id="UP001164746">
    <property type="component" value="Chromosome 3"/>
</dbReference>
<feature type="domain" description="Sec39" evidence="5">
    <location>
        <begin position="945"/>
        <end position="1254"/>
    </location>
</feature>
<dbReference type="InterPro" id="IPR036322">
    <property type="entry name" value="WD40_repeat_dom_sf"/>
</dbReference>
<feature type="domain" description="Sec39" evidence="5">
    <location>
        <begin position="639"/>
        <end position="853"/>
    </location>
</feature>
<evidence type="ECO:0000259" key="7">
    <source>
        <dbReference type="Pfam" id="PF22913"/>
    </source>
</evidence>
<dbReference type="InterPro" id="IPR015943">
    <property type="entry name" value="WD40/YVTN_repeat-like_dom_sf"/>
</dbReference>
<dbReference type="InterPro" id="IPR013244">
    <property type="entry name" value="Sec39_domain"/>
</dbReference>
<dbReference type="SMART" id="SM00320">
    <property type="entry name" value="WD40"/>
    <property type="match status" value="2"/>
</dbReference>
<dbReference type="PANTHER" id="PTHR15922">
    <property type="entry name" value="NEUROBLASTOMA-AMPLIFIED SEQUENCE"/>
    <property type="match status" value="1"/>
</dbReference>
<proteinExistence type="predicted"/>
<feature type="non-terminal residue" evidence="8">
    <location>
        <position position="2053"/>
    </location>
</feature>
<evidence type="ECO:0000259" key="6">
    <source>
        <dbReference type="Pfam" id="PF15492"/>
    </source>
</evidence>
<feature type="domain" description="Neuroblastoma-amplified sequence N-terminal" evidence="6">
    <location>
        <begin position="48"/>
        <end position="320"/>
    </location>
</feature>
<dbReference type="Pfam" id="PF08314">
    <property type="entry name" value="Sec39"/>
    <property type="match status" value="2"/>
</dbReference>
<accession>A0ABY7DWJ1</accession>
<dbReference type="SUPFAM" id="SSF50978">
    <property type="entry name" value="WD40 repeat-like"/>
    <property type="match status" value="1"/>
</dbReference>
<organism evidence="8 9">
    <name type="scientific">Mya arenaria</name>
    <name type="common">Soft-shell clam</name>
    <dbReference type="NCBI Taxonomy" id="6604"/>
    <lineage>
        <taxon>Eukaryota</taxon>
        <taxon>Metazoa</taxon>
        <taxon>Spiralia</taxon>
        <taxon>Lophotrochozoa</taxon>
        <taxon>Mollusca</taxon>
        <taxon>Bivalvia</taxon>
        <taxon>Autobranchia</taxon>
        <taxon>Heteroconchia</taxon>
        <taxon>Euheterodonta</taxon>
        <taxon>Imparidentia</taxon>
        <taxon>Neoheterodontei</taxon>
        <taxon>Myida</taxon>
        <taxon>Myoidea</taxon>
        <taxon>Myidae</taxon>
        <taxon>Mya</taxon>
    </lineage>
</organism>
<evidence type="ECO:0000259" key="5">
    <source>
        <dbReference type="Pfam" id="PF08314"/>
    </source>
</evidence>
<reference evidence="8" key="1">
    <citation type="submission" date="2022-11" db="EMBL/GenBank/DDBJ databases">
        <title>Centuries of genome instability and evolution in soft-shell clam transmissible cancer (bioRxiv).</title>
        <authorList>
            <person name="Hart S.F.M."/>
            <person name="Yonemitsu M.A."/>
            <person name="Giersch R.M."/>
            <person name="Beal B.F."/>
            <person name="Arriagada G."/>
            <person name="Davis B.W."/>
            <person name="Ostrander E.A."/>
            <person name="Goff S.P."/>
            <person name="Metzger M.J."/>
        </authorList>
    </citation>
    <scope>NUCLEOTIDE SEQUENCE</scope>
    <source>
        <strain evidence="8">MELC-2E11</strain>
        <tissue evidence="8">Siphon/mantle</tissue>
    </source>
</reference>
<gene>
    <name evidence="8" type="ORF">MAR_025400</name>
</gene>